<evidence type="ECO:0000259" key="5">
    <source>
        <dbReference type="Pfam" id="PF09273"/>
    </source>
</evidence>
<dbReference type="Gene3D" id="3.90.1420.10">
    <property type="entry name" value="Rubisco LSMT, substrate-binding domain"/>
    <property type="match status" value="2"/>
</dbReference>
<dbReference type="InterPro" id="IPR044431">
    <property type="entry name" value="SET_RBCMT"/>
</dbReference>
<dbReference type="GO" id="GO:0005634">
    <property type="term" value="C:nucleus"/>
    <property type="evidence" value="ECO:0007669"/>
    <property type="project" value="TreeGrafter"/>
</dbReference>
<sequence>MELARAVSATRPAAGPARRCPQAKPRTAAPQPAGRRPSRAQRLQPVHAAATAQAEGLSAWLAAAGVDAAKQAVAPAAAGLVCTRPVKAGEQLFAVPAAAWITAETATQSDIGQHLQGLEPWLAVALFLLHERAKGAASRWAPYLAALPADSGSPVQWGEEDLKELQGSQALQTAMAYRAYFQQRYEQLQAELLQPNAQVFDPAVFSFDAFLWAACTVRARSHAPLDGANLALVPLADMTQHQRGARSSGWQVRQVGGLFGAGAAPALVMEAAAAMEAGEAVAMDYGPKRTDGQILVDHGALDPLVNQASYALTLELSEEERNFGDKIDILESNGMQQATEFVLRADAAPDAGLLPLLRLLNLSGVCLLLCLCLLLMLPLMKMLFLPSSKRALLPLLCLLNLSGSDCFLLESIFRNEVWEHMELPVSEDNERACYQQLIDGCSAALAGYPTSIDEDLALLNGGSLTPGSRRAAAVRVRLGEKEALDATLRFFEDRIGRLSNMEYYAERRLKRLGLLDDQGKTTWDGFFEGGIA</sequence>
<feature type="domain" description="Rubisco LSMT substrate-binding" evidence="5">
    <location>
        <begin position="389"/>
        <end position="484"/>
    </location>
</feature>
<dbReference type="PANTHER" id="PTHR13271:SF136">
    <property type="entry name" value="SET DOMAIN-CONTAINING PROTEIN"/>
    <property type="match status" value="1"/>
</dbReference>
<dbReference type="InterPro" id="IPR050600">
    <property type="entry name" value="SETD3_SETD6_MTase"/>
</dbReference>
<dbReference type="GO" id="GO:0016279">
    <property type="term" value="F:protein-lysine N-methyltransferase activity"/>
    <property type="evidence" value="ECO:0007669"/>
    <property type="project" value="InterPro"/>
</dbReference>
<keyword evidence="3" id="KW-0949">S-adenosyl-L-methionine</keyword>
<dbReference type="InterPro" id="IPR015353">
    <property type="entry name" value="Rubisco_LSMT_subst-bd"/>
</dbReference>
<protein>
    <recommendedName>
        <fullName evidence="5">Rubisco LSMT substrate-binding domain-containing protein</fullName>
    </recommendedName>
</protein>
<evidence type="ECO:0000256" key="1">
    <source>
        <dbReference type="ARBA" id="ARBA00022603"/>
    </source>
</evidence>
<keyword evidence="1" id="KW-0489">Methyltransferase</keyword>
<proteinExistence type="predicted"/>
<dbReference type="InterPro" id="IPR046341">
    <property type="entry name" value="SET_dom_sf"/>
</dbReference>
<comment type="caution">
    <text evidence="6">The sequence shown here is derived from an EMBL/GenBank/DDBJ whole genome shotgun (WGS) entry which is preliminary data.</text>
</comment>
<keyword evidence="2" id="KW-0808">Transferase</keyword>
<dbReference type="InterPro" id="IPR036464">
    <property type="entry name" value="Rubisco_LSMT_subst-bd_sf"/>
</dbReference>
<dbReference type="CDD" id="cd19179">
    <property type="entry name" value="SET_RBCMT"/>
    <property type="match status" value="1"/>
</dbReference>
<dbReference type="SUPFAM" id="SSF81822">
    <property type="entry name" value="RuBisCo LSMT C-terminal, substrate-binding domain"/>
    <property type="match status" value="2"/>
</dbReference>
<evidence type="ECO:0000256" key="3">
    <source>
        <dbReference type="ARBA" id="ARBA00022691"/>
    </source>
</evidence>
<dbReference type="PANTHER" id="PTHR13271">
    <property type="entry name" value="UNCHARACTERIZED PUTATIVE METHYLTRANSFERASE"/>
    <property type="match status" value="1"/>
</dbReference>
<gene>
    <name evidence="6" type="ORF">COHA_000066</name>
</gene>
<evidence type="ECO:0000256" key="4">
    <source>
        <dbReference type="SAM" id="MobiDB-lite"/>
    </source>
</evidence>
<dbReference type="GO" id="GO:0032259">
    <property type="term" value="P:methylation"/>
    <property type="evidence" value="ECO:0007669"/>
    <property type="project" value="UniProtKB-KW"/>
</dbReference>
<name>A0AAD5H747_9CHLO</name>
<feature type="region of interest" description="Disordered" evidence="4">
    <location>
        <begin position="1"/>
        <end position="43"/>
    </location>
</feature>
<keyword evidence="7" id="KW-1185">Reference proteome</keyword>
<dbReference type="EMBL" id="JADXDR010000002">
    <property type="protein sequence ID" value="KAI7846456.1"/>
    <property type="molecule type" value="Genomic_DNA"/>
</dbReference>
<evidence type="ECO:0000313" key="7">
    <source>
        <dbReference type="Proteomes" id="UP001205105"/>
    </source>
</evidence>
<dbReference type="Gene3D" id="3.90.1410.10">
    <property type="entry name" value="set domain protein methyltransferase, domain 1"/>
    <property type="match status" value="1"/>
</dbReference>
<dbReference type="SUPFAM" id="SSF82199">
    <property type="entry name" value="SET domain"/>
    <property type="match status" value="1"/>
</dbReference>
<feature type="domain" description="Rubisco LSMT substrate-binding" evidence="5">
    <location>
        <begin position="318"/>
        <end position="363"/>
    </location>
</feature>
<dbReference type="AlphaFoldDB" id="A0AAD5H747"/>
<dbReference type="Pfam" id="PF09273">
    <property type="entry name" value="Rubis-subs-bind"/>
    <property type="match status" value="2"/>
</dbReference>
<dbReference type="Proteomes" id="UP001205105">
    <property type="component" value="Unassembled WGS sequence"/>
</dbReference>
<reference evidence="6" key="1">
    <citation type="submission" date="2020-11" db="EMBL/GenBank/DDBJ databases">
        <title>Chlorella ohadii genome sequencing and assembly.</title>
        <authorList>
            <person name="Murik O."/>
            <person name="Treves H."/>
            <person name="Kedem I."/>
            <person name="Shotland Y."/>
            <person name="Kaplan A."/>
        </authorList>
    </citation>
    <scope>NUCLEOTIDE SEQUENCE</scope>
    <source>
        <strain evidence="6">1</strain>
    </source>
</reference>
<evidence type="ECO:0000256" key="2">
    <source>
        <dbReference type="ARBA" id="ARBA00022679"/>
    </source>
</evidence>
<evidence type="ECO:0000313" key="6">
    <source>
        <dbReference type="EMBL" id="KAI7846456.1"/>
    </source>
</evidence>
<accession>A0AAD5H747</accession>
<organism evidence="6 7">
    <name type="scientific">Chlorella ohadii</name>
    <dbReference type="NCBI Taxonomy" id="2649997"/>
    <lineage>
        <taxon>Eukaryota</taxon>
        <taxon>Viridiplantae</taxon>
        <taxon>Chlorophyta</taxon>
        <taxon>core chlorophytes</taxon>
        <taxon>Trebouxiophyceae</taxon>
        <taxon>Chlorellales</taxon>
        <taxon>Chlorellaceae</taxon>
        <taxon>Chlorella clade</taxon>
        <taxon>Chlorella</taxon>
    </lineage>
</organism>